<evidence type="ECO:0000313" key="2">
    <source>
        <dbReference type="Proteomes" id="UP000824120"/>
    </source>
</evidence>
<dbReference type="Proteomes" id="UP000824120">
    <property type="component" value="Chromosome 5"/>
</dbReference>
<sequence length="204" mass="23447">MSDMNLKYINYSRFTIKRVLSPTEWYADHLPTPIALSMPHKPQTYNWHDYKNSWFNLIQLFTDGSMNGGAILEEIGKSFPNNFSTDLKIFKSRKKSLHYQNTLKCNFAKTESNRIKYLSKEIKIQGWIPKLVSKLLVKVSPRAASTSPSKNALKKRLNKALKEMDDDQSNEEDIMLLLEEVTSENDNGDMLDPTGIAAAYLKSY</sequence>
<keyword evidence="2" id="KW-1185">Reference proteome</keyword>
<reference evidence="1 2" key="1">
    <citation type="submission" date="2020-09" db="EMBL/GenBank/DDBJ databases">
        <title>De no assembly of potato wild relative species, Solanum commersonii.</title>
        <authorList>
            <person name="Cho K."/>
        </authorList>
    </citation>
    <scope>NUCLEOTIDE SEQUENCE [LARGE SCALE GENOMIC DNA]</scope>
    <source>
        <strain evidence="1">LZ3.2</strain>
        <tissue evidence="1">Leaf</tissue>
    </source>
</reference>
<protein>
    <submittedName>
        <fullName evidence="1">Uncharacterized protein</fullName>
    </submittedName>
</protein>
<dbReference type="AlphaFoldDB" id="A0A9J5YYW2"/>
<comment type="caution">
    <text evidence="1">The sequence shown here is derived from an EMBL/GenBank/DDBJ whole genome shotgun (WGS) entry which is preliminary data.</text>
</comment>
<evidence type="ECO:0000313" key="1">
    <source>
        <dbReference type="EMBL" id="KAG5605602.1"/>
    </source>
</evidence>
<dbReference type="EMBL" id="JACXVP010000005">
    <property type="protein sequence ID" value="KAG5605602.1"/>
    <property type="molecule type" value="Genomic_DNA"/>
</dbReference>
<accession>A0A9J5YYW2</accession>
<name>A0A9J5YYW2_SOLCO</name>
<organism evidence="1 2">
    <name type="scientific">Solanum commersonii</name>
    <name type="common">Commerson's wild potato</name>
    <name type="synonym">Commerson's nightshade</name>
    <dbReference type="NCBI Taxonomy" id="4109"/>
    <lineage>
        <taxon>Eukaryota</taxon>
        <taxon>Viridiplantae</taxon>
        <taxon>Streptophyta</taxon>
        <taxon>Embryophyta</taxon>
        <taxon>Tracheophyta</taxon>
        <taxon>Spermatophyta</taxon>
        <taxon>Magnoliopsida</taxon>
        <taxon>eudicotyledons</taxon>
        <taxon>Gunneridae</taxon>
        <taxon>Pentapetalae</taxon>
        <taxon>asterids</taxon>
        <taxon>lamiids</taxon>
        <taxon>Solanales</taxon>
        <taxon>Solanaceae</taxon>
        <taxon>Solanoideae</taxon>
        <taxon>Solaneae</taxon>
        <taxon>Solanum</taxon>
    </lineage>
</organism>
<gene>
    <name evidence="1" type="ORF">H5410_027094</name>
</gene>
<proteinExistence type="predicted"/>